<dbReference type="AlphaFoldDB" id="A0A2P8CEF7"/>
<accession>A0A2P8CEF7</accession>
<evidence type="ECO:0000256" key="1">
    <source>
        <dbReference type="ARBA" id="ARBA00023002"/>
    </source>
</evidence>
<protein>
    <submittedName>
        <fullName evidence="4 5">Oxidoreductase</fullName>
    </submittedName>
</protein>
<feature type="domain" description="Putative oxidoreductase C-terminal" evidence="3">
    <location>
        <begin position="188"/>
        <end position="464"/>
    </location>
</feature>
<dbReference type="PANTHER" id="PTHR43818">
    <property type="entry name" value="BCDNA.GH03377"/>
    <property type="match status" value="1"/>
</dbReference>
<dbReference type="SUPFAM" id="SSF51735">
    <property type="entry name" value="NAD(P)-binding Rossmann-fold domains"/>
    <property type="match status" value="1"/>
</dbReference>
<gene>
    <name evidence="5" type="ORF">CLV93_104295</name>
    <name evidence="4" type="ORF">JCM18694_20000</name>
</gene>
<evidence type="ECO:0000313" key="7">
    <source>
        <dbReference type="Proteomes" id="UP000396862"/>
    </source>
</evidence>
<evidence type="ECO:0000259" key="3">
    <source>
        <dbReference type="Pfam" id="PF16490"/>
    </source>
</evidence>
<dbReference type="Proteomes" id="UP000240621">
    <property type="component" value="Unassembled WGS sequence"/>
</dbReference>
<dbReference type="EMBL" id="BLAU01000001">
    <property type="protein sequence ID" value="GET21754.1"/>
    <property type="molecule type" value="Genomic_DNA"/>
</dbReference>
<feature type="domain" description="Gfo/Idh/MocA-like oxidoreductase N-terminal" evidence="2">
    <location>
        <begin position="100"/>
        <end position="168"/>
    </location>
</feature>
<name>A0A2P8CEF7_9BACT</name>
<dbReference type="InterPro" id="IPR000683">
    <property type="entry name" value="Gfo/Idh/MocA-like_OxRdtase_N"/>
</dbReference>
<dbReference type="OrthoDB" id="9785257at2"/>
<dbReference type="GO" id="GO:0016491">
    <property type="term" value="F:oxidoreductase activity"/>
    <property type="evidence" value="ECO:0007669"/>
    <property type="project" value="UniProtKB-KW"/>
</dbReference>
<proteinExistence type="predicted"/>
<dbReference type="PROSITE" id="PS51257">
    <property type="entry name" value="PROKAR_LIPOPROTEIN"/>
    <property type="match status" value="1"/>
</dbReference>
<dbReference type="InterPro" id="IPR032459">
    <property type="entry name" value="Oxidoreduct_C"/>
</dbReference>
<dbReference type="Proteomes" id="UP000396862">
    <property type="component" value="Unassembled WGS sequence"/>
</dbReference>
<organism evidence="5 6">
    <name type="scientific">Prolixibacter denitrificans</name>
    <dbReference type="NCBI Taxonomy" id="1541063"/>
    <lineage>
        <taxon>Bacteria</taxon>
        <taxon>Pseudomonadati</taxon>
        <taxon>Bacteroidota</taxon>
        <taxon>Bacteroidia</taxon>
        <taxon>Marinilabiliales</taxon>
        <taxon>Prolixibacteraceae</taxon>
        <taxon>Prolixibacter</taxon>
    </lineage>
</organism>
<dbReference type="GO" id="GO:0000166">
    <property type="term" value="F:nucleotide binding"/>
    <property type="evidence" value="ECO:0007669"/>
    <property type="project" value="InterPro"/>
</dbReference>
<keyword evidence="7" id="KW-1185">Reference proteome</keyword>
<dbReference type="Pfam" id="PF16490">
    <property type="entry name" value="Oxidoreduct_C"/>
    <property type="match status" value="1"/>
</dbReference>
<dbReference type="Pfam" id="PF01408">
    <property type="entry name" value="GFO_IDH_MocA"/>
    <property type="match status" value="1"/>
</dbReference>
<evidence type="ECO:0000313" key="6">
    <source>
        <dbReference type="Proteomes" id="UP000240621"/>
    </source>
</evidence>
<dbReference type="Gene3D" id="3.40.50.720">
    <property type="entry name" value="NAD(P)-binding Rossmann-like Domain"/>
    <property type="match status" value="1"/>
</dbReference>
<reference evidence="5 6" key="1">
    <citation type="submission" date="2018-03" db="EMBL/GenBank/DDBJ databases">
        <title>Genomic Encyclopedia of Archaeal and Bacterial Type Strains, Phase II (KMG-II): from individual species to whole genera.</title>
        <authorList>
            <person name="Goeker M."/>
        </authorList>
    </citation>
    <scope>NUCLEOTIDE SEQUENCE [LARGE SCALE GENOMIC DNA]</scope>
    <source>
        <strain evidence="5 6">DSM 27267</strain>
    </source>
</reference>
<dbReference type="InterPro" id="IPR050463">
    <property type="entry name" value="Gfo/Idh/MocA_oxidrdct_glycsds"/>
</dbReference>
<reference evidence="4 7" key="2">
    <citation type="submission" date="2019-10" db="EMBL/GenBank/DDBJ databases">
        <title>Prolixibacter strains distinguished by the presence of nitrate reductase genes were adept at nitrate-dependent anaerobic corrosion of metallic iron and carbon steel.</title>
        <authorList>
            <person name="Iino T."/>
            <person name="Shono N."/>
            <person name="Ito K."/>
            <person name="Nakamura R."/>
            <person name="Sueoka K."/>
            <person name="Harayama S."/>
            <person name="Ohkuma M."/>
        </authorList>
    </citation>
    <scope>NUCLEOTIDE SEQUENCE [LARGE SCALE GENOMIC DNA]</scope>
    <source>
        <strain evidence="4 7">MIC1-1</strain>
    </source>
</reference>
<evidence type="ECO:0000259" key="2">
    <source>
        <dbReference type="Pfam" id="PF01408"/>
    </source>
</evidence>
<evidence type="ECO:0000313" key="4">
    <source>
        <dbReference type="EMBL" id="GET21754.1"/>
    </source>
</evidence>
<dbReference type="RefSeq" id="WP_106542152.1">
    <property type="nucleotide sequence ID" value="NZ_BLAU01000001.1"/>
</dbReference>
<keyword evidence="1" id="KW-0560">Oxidoreductase</keyword>
<dbReference type="InterPro" id="IPR036291">
    <property type="entry name" value="NAD(P)-bd_dom_sf"/>
</dbReference>
<dbReference type="PANTHER" id="PTHR43818:SF11">
    <property type="entry name" value="BCDNA.GH03377"/>
    <property type="match status" value="1"/>
</dbReference>
<dbReference type="EMBL" id="PYGC01000004">
    <property type="protein sequence ID" value="PSK83365.1"/>
    <property type="molecule type" value="Genomic_DNA"/>
</dbReference>
<comment type="caution">
    <text evidence="5">The sequence shown here is derived from an EMBL/GenBank/DDBJ whole genome shotgun (WGS) entry which is preliminary data.</text>
</comment>
<sequence>MKRNVFKWIGVAALVALYACGGSGQKEKKQESAFTGAAGEVKLLVLDPGHFHAGLVQKTMYKQISPDVHVFAPAGSDVQAYLAQVEGYNNRKENPTSWNEIVFTGSDFLQKMLAEKPGNVVVLAGNNQAKTEYISQSVGAGLNVLADKPMVISPQKFSELKAAFKKAEENGVLLYDIMTERYEVTTRLQKELSRLPDIFGELQKGTPDEPAVVEESVHHFYKLVSGKPVQRPAWFFDVEQQGEGLVDVGTHLVDLVQWNCFPNQALQPEDVQILKASHWSTQLTADEFEKVTGMPDFPSYLEKYMVENQLEVMANGEMTYQLKGVNVRVKVEWNYEAPEGGGDTHYSFMRGKLCDLVIRQGEEENYQPTLYVEAHADVDLGTFTGNLEKAVIQDMPITGLSLEKTGDRAWKVVIPDQYRVGHEAHFAQVTQKYLQYLVKGKLPSWEVPNMITKYYTTTEGLKKAREVE</sequence>
<evidence type="ECO:0000313" key="5">
    <source>
        <dbReference type="EMBL" id="PSK83365.1"/>
    </source>
</evidence>